<accession>A0AAD3XM67</accession>
<comment type="caution">
    <text evidence="3">The sequence shown here is derived from an EMBL/GenBank/DDBJ whole genome shotgun (WGS) entry which is preliminary data.</text>
</comment>
<sequence length="290" mass="33283">MSVVMGFPAAQKPPSSIFYNETRTILPGSLASRRTHQLNLSQTPVTKQGKPSYRVNDRKLKLMIPSAKNSGSEFSIASLSETIKKFYTCINEKKLDKLAELFADDCCLDDSFFADEFQGKKEVVNFFSELMASMGENVHFRIGHVCEGDELVACIDWYLEWKDNQIPFTRGCSLFQCSKKGETLLIKKARIVIESPIKPGRIVMVLLKILTSIFDEYPKAAEWFLKSPRAILQTLQSIYNLFLAPFINPVLACYVKLLKLMTWLLFYIFRILHYMKKLFKQRLPSDDSND</sequence>
<evidence type="ECO:0000313" key="3">
    <source>
        <dbReference type="EMBL" id="GMH09376.1"/>
    </source>
</evidence>
<dbReference type="CDD" id="cd00531">
    <property type="entry name" value="NTF2_like"/>
    <property type="match status" value="1"/>
</dbReference>
<reference evidence="3" key="1">
    <citation type="submission" date="2023-05" db="EMBL/GenBank/DDBJ databases">
        <title>Nepenthes gracilis genome sequencing.</title>
        <authorList>
            <person name="Fukushima K."/>
        </authorList>
    </citation>
    <scope>NUCLEOTIDE SEQUENCE</scope>
    <source>
        <strain evidence="3">SING2019-196</strain>
    </source>
</reference>
<keyword evidence="1" id="KW-0472">Membrane</keyword>
<dbReference type="PANTHER" id="PTHR33698:SF1">
    <property type="entry name" value="NUCLEAR TRANSPORT FACTOR 2 (NTF2) FAMILY PROTEIN"/>
    <property type="match status" value="1"/>
</dbReference>
<proteinExistence type="predicted"/>
<dbReference type="SUPFAM" id="SSF54427">
    <property type="entry name" value="NTF2-like"/>
    <property type="match status" value="1"/>
</dbReference>
<evidence type="ECO:0000313" key="4">
    <source>
        <dbReference type="Proteomes" id="UP001279734"/>
    </source>
</evidence>
<dbReference type="Pfam" id="PF12680">
    <property type="entry name" value="SnoaL_2"/>
    <property type="match status" value="1"/>
</dbReference>
<organism evidence="3 4">
    <name type="scientific">Nepenthes gracilis</name>
    <name type="common">Slender pitcher plant</name>
    <dbReference type="NCBI Taxonomy" id="150966"/>
    <lineage>
        <taxon>Eukaryota</taxon>
        <taxon>Viridiplantae</taxon>
        <taxon>Streptophyta</taxon>
        <taxon>Embryophyta</taxon>
        <taxon>Tracheophyta</taxon>
        <taxon>Spermatophyta</taxon>
        <taxon>Magnoliopsida</taxon>
        <taxon>eudicotyledons</taxon>
        <taxon>Gunneridae</taxon>
        <taxon>Pentapetalae</taxon>
        <taxon>Caryophyllales</taxon>
        <taxon>Nepenthaceae</taxon>
        <taxon>Nepenthes</taxon>
    </lineage>
</organism>
<protein>
    <recommendedName>
        <fullName evidence="2">SnoaL-like domain-containing protein</fullName>
    </recommendedName>
</protein>
<dbReference type="InterPro" id="IPR037401">
    <property type="entry name" value="SnoaL-like"/>
</dbReference>
<keyword evidence="1" id="KW-0812">Transmembrane</keyword>
<feature type="transmembrane region" description="Helical" evidence="1">
    <location>
        <begin position="254"/>
        <end position="272"/>
    </location>
</feature>
<keyword evidence="1" id="KW-1133">Transmembrane helix</keyword>
<dbReference type="AlphaFoldDB" id="A0AAD3XM67"/>
<dbReference type="Gene3D" id="3.10.450.50">
    <property type="match status" value="1"/>
</dbReference>
<dbReference type="InterPro" id="IPR032710">
    <property type="entry name" value="NTF2-like_dom_sf"/>
</dbReference>
<name>A0AAD3XM67_NEPGR</name>
<dbReference type="Proteomes" id="UP001279734">
    <property type="component" value="Unassembled WGS sequence"/>
</dbReference>
<evidence type="ECO:0000256" key="1">
    <source>
        <dbReference type="SAM" id="Phobius"/>
    </source>
</evidence>
<dbReference type="EMBL" id="BSYO01000009">
    <property type="protein sequence ID" value="GMH09376.1"/>
    <property type="molecule type" value="Genomic_DNA"/>
</dbReference>
<feature type="domain" description="SnoaL-like" evidence="2">
    <location>
        <begin position="84"/>
        <end position="177"/>
    </location>
</feature>
<evidence type="ECO:0000259" key="2">
    <source>
        <dbReference type="Pfam" id="PF12680"/>
    </source>
</evidence>
<keyword evidence="4" id="KW-1185">Reference proteome</keyword>
<dbReference type="PANTHER" id="PTHR33698">
    <property type="entry name" value="NUCLEAR TRANSPORT FACTOR 2 (NTF2)-LIKE PROTEIN"/>
    <property type="match status" value="1"/>
</dbReference>
<gene>
    <name evidence="3" type="ORF">Nepgr_011217</name>
</gene>